<gene>
    <name evidence="4" type="ORF">ENR23_07970</name>
</gene>
<dbReference type="Pfam" id="PF00892">
    <property type="entry name" value="EamA"/>
    <property type="match status" value="2"/>
</dbReference>
<feature type="transmembrane region" description="Helical" evidence="2">
    <location>
        <begin position="67"/>
        <end position="87"/>
    </location>
</feature>
<evidence type="ECO:0000256" key="1">
    <source>
        <dbReference type="SAM" id="MobiDB-lite"/>
    </source>
</evidence>
<evidence type="ECO:0000256" key="2">
    <source>
        <dbReference type="SAM" id="Phobius"/>
    </source>
</evidence>
<feature type="transmembrane region" description="Helical" evidence="2">
    <location>
        <begin position="36"/>
        <end position="55"/>
    </location>
</feature>
<feature type="transmembrane region" description="Helical" evidence="2">
    <location>
        <begin position="179"/>
        <end position="205"/>
    </location>
</feature>
<evidence type="ECO:0000313" key="4">
    <source>
        <dbReference type="EMBL" id="HGZ43345.1"/>
    </source>
</evidence>
<accession>A0A832I4X1</accession>
<organism evidence="4">
    <name type="scientific">Eiseniibacteriota bacterium</name>
    <dbReference type="NCBI Taxonomy" id="2212470"/>
    <lineage>
        <taxon>Bacteria</taxon>
        <taxon>Candidatus Eiseniibacteriota</taxon>
    </lineage>
</organism>
<dbReference type="InterPro" id="IPR037185">
    <property type="entry name" value="EmrE-like"/>
</dbReference>
<keyword evidence="2" id="KW-1133">Transmembrane helix</keyword>
<reference evidence="4" key="1">
    <citation type="journal article" date="2020" name="mSystems">
        <title>Genome- and Community-Level Interaction Insights into Carbon Utilization and Element Cycling Functions of Hydrothermarchaeota in Hydrothermal Sediment.</title>
        <authorList>
            <person name="Zhou Z."/>
            <person name="Liu Y."/>
            <person name="Xu W."/>
            <person name="Pan J."/>
            <person name="Luo Z.H."/>
            <person name="Li M."/>
        </authorList>
    </citation>
    <scope>NUCLEOTIDE SEQUENCE [LARGE SCALE GENOMIC DNA]</scope>
    <source>
        <strain evidence="4">SpSt-381</strain>
    </source>
</reference>
<keyword evidence="2" id="KW-0472">Membrane</keyword>
<comment type="caution">
    <text evidence="4">The sequence shown here is derived from an EMBL/GenBank/DDBJ whole genome shotgun (WGS) entry which is preliminary data.</text>
</comment>
<protein>
    <submittedName>
        <fullName evidence="4">DMT family transporter</fullName>
    </submittedName>
</protein>
<feature type="transmembrane region" description="Helical" evidence="2">
    <location>
        <begin position="153"/>
        <end position="172"/>
    </location>
</feature>
<dbReference type="PANTHER" id="PTHR22911">
    <property type="entry name" value="ACYL-MALONYL CONDENSING ENZYME-RELATED"/>
    <property type="match status" value="1"/>
</dbReference>
<dbReference type="SUPFAM" id="SSF103481">
    <property type="entry name" value="Multidrug resistance efflux transporter EmrE"/>
    <property type="match status" value="2"/>
</dbReference>
<feature type="domain" description="EamA" evidence="3">
    <location>
        <begin position="9"/>
        <end position="137"/>
    </location>
</feature>
<feature type="domain" description="EamA" evidence="3">
    <location>
        <begin position="150"/>
        <end position="281"/>
    </location>
</feature>
<evidence type="ECO:0000259" key="3">
    <source>
        <dbReference type="Pfam" id="PF00892"/>
    </source>
</evidence>
<feature type="transmembrane region" description="Helical" evidence="2">
    <location>
        <begin position="211"/>
        <end position="234"/>
    </location>
</feature>
<dbReference type="PANTHER" id="PTHR22911:SF76">
    <property type="entry name" value="EAMA DOMAIN-CONTAINING PROTEIN"/>
    <property type="match status" value="1"/>
</dbReference>
<dbReference type="AlphaFoldDB" id="A0A832I4X1"/>
<feature type="region of interest" description="Disordered" evidence="1">
    <location>
        <begin position="287"/>
        <end position="312"/>
    </location>
</feature>
<feature type="transmembrane region" description="Helical" evidence="2">
    <location>
        <begin position="93"/>
        <end position="115"/>
    </location>
</feature>
<keyword evidence="2" id="KW-0812">Transmembrane</keyword>
<feature type="transmembrane region" description="Helical" evidence="2">
    <location>
        <begin position="122"/>
        <end position="141"/>
    </location>
</feature>
<sequence>MRPPVLAVLAAGILAVSAAALFVRFAQRDAPSLAIAAMRLALAAVVLAPVAVLRHGAVLRTLRPRDLAGLGAAGALLAAHFGTWIASLERTSVVSSVVLVTTTPLWVALLAAPVLGERVPAATRAGLALAVAGGAVLALGGRDGGARSWTGDALALVGAWAMAGYLLAGRGLRARLPFLAYVAAVYAVAAVVLLAAAAVAGAWAAPLPPRAWGWIALLAFVPQLVGHTAFNWALRHLPATFVAVVLLGEPVGAALLAFVVLGERPAALEAGGAALVLAGIAAAARGAGGAAAPPAPGAAGGGRSHAPPKPGL</sequence>
<feature type="transmembrane region" description="Helical" evidence="2">
    <location>
        <begin position="266"/>
        <end position="284"/>
    </location>
</feature>
<dbReference type="GO" id="GO:0016020">
    <property type="term" value="C:membrane"/>
    <property type="evidence" value="ECO:0007669"/>
    <property type="project" value="InterPro"/>
</dbReference>
<proteinExistence type="predicted"/>
<name>A0A832I4X1_UNCEI</name>
<feature type="transmembrane region" description="Helical" evidence="2">
    <location>
        <begin position="241"/>
        <end position="260"/>
    </location>
</feature>
<dbReference type="EMBL" id="DSQF01000017">
    <property type="protein sequence ID" value="HGZ43345.1"/>
    <property type="molecule type" value="Genomic_DNA"/>
</dbReference>
<dbReference type="InterPro" id="IPR000620">
    <property type="entry name" value="EamA_dom"/>
</dbReference>